<evidence type="ECO:0000313" key="3">
    <source>
        <dbReference type="EMBL" id="TFC06458.1"/>
    </source>
</evidence>
<dbReference type="InterPro" id="IPR000326">
    <property type="entry name" value="PAP2/HPO"/>
</dbReference>
<dbReference type="PANTHER" id="PTHR14969:SF13">
    <property type="entry name" value="AT30094P"/>
    <property type="match status" value="1"/>
</dbReference>
<dbReference type="GO" id="GO:0042392">
    <property type="term" value="F:sphingosine-1-phosphate phosphatase activity"/>
    <property type="evidence" value="ECO:0007669"/>
    <property type="project" value="TreeGrafter"/>
</dbReference>
<protein>
    <submittedName>
        <fullName evidence="3">Phosphatase PAP2 family protein</fullName>
    </submittedName>
</protein>
<feature type="transmembrane region" description="Helical" evidence="1">
    <location>
        <begin position="178"/>
        <end position="198"/>
    </location>
</feature>
<feature type="transmembrane region" description="Helical" evidence="1">
    <location>
        <begin position="204"/>
        <end position="221"/>
    </location>
</feature>
<feature type="transmembrane region" description="Helical" evidence="1">
    <location>
        <begin position="21"/>
        <end position="45"/>
    </location>
</feature>
<dbReference type="Proteomes" id="UP000297643">
    <property type="component" value="Unassembled WGS sequence"/>
</dbReference>
<dbReference type="Gene3D" id="1.20.144.10">
    <property type="entry name" value="Phosphatidic acid phosphatase type 2/haloperoxidase"/>
    <property type="match status" value="1"/>
</dbReference>
<comment type="caution">
    <text evidence="3">The sequence shown here is derived from an EMBL/GenBank/DDBJ whole genome shotgun (WGS) entry which is preliminary data.</text>
</comment>
<dbReference type="CDD" id="cd03392">
    <property type="entry name" value="PAP2_like_2"/>
    <property type="match status" value="1"/>
</dbReference>
<gene>
    <name evidence="3" type="ORF">E3O32_04345</name>
</gene>
<evidence type="ECO:0000259" key="2">
    <source>
        <dbReference type="SMART" id="SM00014"/>
    </source>
</evidence>
<name>A0A4R8WFH9_9MICO</name>
<dbReference type="SUPFAM" id="SSF48317">
    <property type="entry name" value="Acid phosphatase/Vanadium-dependent haloperoxidase"/>
    <property type="match status" value="1"/>
</dbReference>
<feature type="transmembrane region" description="Helical" evidence="1">
    <location>
        <begin position="143"/>
        <end position="166"/>
    </location>
</feature>
<dbReference type="PANTHER" id="PTHR14969">
    <property type="entry name" value="SPHINGOSINE-1-PHOSPHATE PHOSPHOHYDROLASE"/>
    <property type="match status" value="1"/>
</dbReference>
<keyword evidence="1" id="KW-1133">Transmembrane helix</keyword>
<dbReference type="InterPro" id="IPR036938">
    <property type="entry name" value="PAP2/HPO_sf"/>
</dbReference>
<dbReference type="SMART" id="SM00014">
    <property type="entry name" value="acidPPc"/>
    <property type="match status" value="1"/>
</dbReference>
<feature type="transmembrane region" description="Helical" evidence="1">
    <location>
        <begin position="105"/>
        <end position="123"/>
    </location>
</feature>
<feature type="transmembrane region" description="Helical" evidence="1">
    <location>
        <begin position="65"/>
        <end position="98"/>
    </location>
</feature>
<dbReference type="AlphaFoldDB" id="A0A4R8WFH9"/>
<sequence length="243" mass="25708">MLHARLIVEARLLEPTTRRRLQLVAAGLAGLGALCFTVILLSVLGRNGLTAIDAPVQEWLAAGRSSTLTAVMIGLAIVFGPIALPIILLVVTLTWGIVARHAWRPLVLATGMLTGVVLAQIIGRSVNRHRPPTELMLFGPDPSFSFPSGHVLGASDFVLLTAYLVLSRRWSTRGAVAGFGFAAVCIIAAAVSRVYLGYHWATDALASVSLSLLILGCVIAFDTWRASPVAGTADPVETADPVR</sequence>
<keyword evidence="4" id="KW-1185">Reference proteome</keyword>
<feature type="domain" description="Phosphatidic acid phosphatase type 2/haloperoxidase" evidence="2">
    <location>
        <begin position="103"/>
        <end position="219"/>
    </location>
</feature>
<evidence type="ECO:0000256" key="1">
    <source>
        <dbReference type="SAM" id="Phobius"/>
    </source>
</evidence>
<dbReference type="EMBL" id="SOFM01000010">
    <property type="protein sequence ID" value="TFC06458.1"/>
    <property type="molecule type" value="Genomic_DNA"/>
</dbReference>
<dbReference type="Pfam" id="PF01569">
    <property type="entry name" value="PAP2"/>
    <property type="match status" value="1"/>
</dbReference>
<proteinExistence type="predicted"/>
<organism evidence="3 4">
    <name type="scientific">Cryobacterium mannosilyticum</name>
    <dbReference type="NCBI Taxonomy" id="1259190"/>
    <lineage>
        <taxon>Bacteria</taxon>
        <taxon>Bacillati</taxon>
        <taxon>Actinomycetota</taxon>
        <taxon>Actinomycetes</taxon>
        <taxon>Micrococcales</taxon>
        <taxon>Microbacteriaceae</taxon>
        <taxon>Cryobacterium</taxon>
    </lineage>
</organism>
<reference evidence="3 4" key="1">
    <citation type="submission" date="2019-03" db="EMBL/GenBank/DDBJ databases">
        <title>Genomics of glacier-inhabiting Cryobacterium strains.</title>
        <authorList>
            <person name="Liu Q."/>
            <person name="Xin Y.-H."/>
        </authorList>
    </citation>
    <scope>NUCLEOTIDE SEQUENCE [LARGE SCALE GENOMIC DNA]</scope>
    <source>
        <strain evidence="3 4">RHLT2-21</strain>
    </source>
</reference>
<keyword evidence="1" id="KW-0472">Membrane</keyword>
<accession>A0A4R8WFH9</accession>
<evidence type="ECO:0000313" key="4">
    <source>
        <dbReference type="Proteomes" id="UP000297643"/>
    </source>
</evidence>
<keyword evidence="1" id="KW-0812">Transmembrane</keyword>